<feature type="region of interest" description="Disordered" evidence="1">
    <location>
        <begin position="1"/>
        <end position="25"/>
    </location>
</feature>
<sequence>MRNMLTGDNPARAGEDSYGKSEAIMISPKGTGPLLKQRLMLKSQIRCQKK</sequence>
<evidence type="ECO:0000313" key="2">
    <source>
        <dbReference type="EMBL" id="MTR77982.1"/>
    </source>
</evidence>
<dbReference type="Proteomes" id="UP000448177">
    <property type="component" value="Unassembled WGS sequence"/>
</dbReference>
<dbReference type="EMBL" id="WNAF01000019">
    <property type="protein sequence ID" value="MTR77982.1"/>
    <property type="molecule type" value="Genomic_DNA"/>
</dbReference>
<name>A0A844KHL5_9FIRM</name>
<accession>A0A844KHL5</accession>
<gene>
    <name evidence="2" type="ORF">GMD21_15290</name>
</gene>
<keyword evidence="3" id="KW-1185">Reference proteome</keyword>
<dbReference type="RefSeq" id="WP_173021147.1">
    <property type="nucleotide sequence ID" value="NZ_JADPLP010000026.1"/>
</dbReference>
<comment type="caution">
    <text evidence="2">The sequence shown here is derived from an EMBL/GenBank/DDBJ whole genome shotgun (WGS) entry which is preliminary data.</text>
</comment>
<dbReference type="AlphaFoldDB" id="A0A844KHL5"/>
<reference evidence="2 3" key="1">
    <citation type="journal article" date="2019" name="Nat. Med.">
        <title>A library of human gut bacterial isolates paired with longitudinal multiomics data enables mechanistic microbiome research.</title>
        <authorList>
            <person name="Poyet M."/>
            <person name="Groussin M."/>
            <person name="Gibbons S.M."/>
            <person name="Avila-Pacheco J."/>
            <person name="Jiang X."/>
            <person name="Kearney S.M."/>
            <person name="Perrotta A.R."/>
            <person name="Berdy B."/>
            <person name="Zhao S."/>
            <person name="Lieberman T.D."/>
            <person name="Swanson P.K."/>
            <person name="Smith M."/>
            <person name="Roesemann S."/>
            <person name="Alexander J.E."/>
            <person name="Rich S.A."/>
            <person name="Livny J."/>
            <person name="Vlamakis H."/>
            <person name="Clish C."/>
            <person name="Bullock K."/>
            <person name="Deik A."/>
            <person name="Scott J."/>
            <person name="Pierce K.A."/>
            <person name="Xavier R.J."/>
            <person name="Alm E.J."/>
        </authorList>
    </citation>
    <scope>NUCLEOTIDE SEQUENCE [LARGE SCALE GENOMIC DNA]</scope>
    <source>
        <strain evidence="2 3">BIOML-A1</strain>
    </source>
</reference>
<protein>
    <submittedName>
        <fullName evidence="2">Uncharacterized protein</fullName>
    </submittedName>
</protein>
<proteinExistence type="predicted"/>
<evidence type="ECO:0000256" key="1">
    <source>
        <dbReference type="SAM" id="MobiDB-lite"/>
    </source>
</evidence>
<evidence type="ECO:0000313" key="3">
    <source>
        <dbReference type="Proteomes" id="UP000448177"/>
    </source>
</evidence>
<organism evidence="2 3">
    <name type="scientific">Mediterraneibacter faecis</name>
    <dbReference type="NCBI Taxonomy" id="592978"/>
    <lineage>
        <taxon>Bacteria</taxon>
        <taxon>Bacillati</taxon>
        <taxon>Bacillota</taxon>
        <taxon>Clostridia</taxon>
        <taxon>Lachnospirales</taxon>
        <taxon>Lachnospiraceae</taxon>
        <taxon>Mediterraneibacter</taxon>
    </lineage>
</organism>